<dbReference type="Pfam" id="PF07224">
    <property type="entry name" value="Chlorophyllase"/>
    <property type="match status" value="1"/>
</dbReference>
<dbReference type="EMBL" id="BMHP01000001">
    <property type="protein sequence ID" value="GGD54134.1"/>
    <property type="molecule type" value="Genomic_DNA"/>
</dbReference>
<reference evidence="2" key="1">
    <citation type="journal article" date="2014" name="Int. J. Syst. Evol. Microbiol.">
        <title>Complete genome sequence of Corynebacterium casei LMG S-19264T (=DSM 44701T), isolated from a smear-ripened cheese.</title>
        <authorList>
            <consortium name="US DOE Joint Genome Institute (JGI-PGF)"/>
            <person name="Walter F."/>
            <person name="Albersmeier A."/>
            <person name="Kalinowski J."/>
            <person name="Ruckert C."/>
        </authorList>
    </citation>
    <scope>NUCLEOTIDE SEQUENCE</scope>
    <source>
        <strain evidence="2">CGMCC 1.15178</strain>
    </source>
</reference>
<accession>A0A916YPR3</accession>
<dbReference type="PANTHER" id="PTHR33428">
    <property type="entry name" value="CHLOROPHYLLASE-2, CHLOROPLASTIC"/>
    <property type="match status" value="1"/>
</dbReference>
<dbReference type="Proteomes" id="UP000612456">
    <property type="component" value="Unassembled WGS sequence"/>
</dbReference>
<dbReference type="RefSeq" id="WP_229750067.1">
    <property type="nucleotide sequence ID" value="NZ_BMHP01000001.1"/>
</dbReference>
<keyword evidence="3" id="KW-1185">Reference proteome</keyword>
<keyword evidence="1" id="KW-0812">Transmembrane</keyword>
<evidence type="ECO:0000313" key="2">
    <source>
        <dbReference type="EMBL" id="GGD54134.1"/>
    </source>
</evidence>
<feature type="transmembrane region" description="Helical" evidence="1">
    <location>
        <begin position="67"/>
        <end position="90"/>
    </location>
</feature>
<name>A0A916YPR3_9BACL</name>
<evidence type="ECO:0008006" key="4">
    <source>
        <dbReference type="Google" id="ProtNLM"/>
    </source>
</evidence>
<dbReference type="AlphaFoldDB" id="A0A916YPR3"/>
<dbReference type="InterPro" id="IPR017395">
    <property type="entry name" value="Chlorophyllase-like"/>
</dbReference>
<feature type="transmembrane region" description="Helical" evidence="1">
    <location>
        <begin position="121"/>
        <end position="143"/>
    </location>
</feature>
<dbReference type="InterPro" id="IPR029058">
    <property type="entry name" value="AB_hydrolase_fold"/>
</dbReference>
<keyword evidence="1" id="KW-1133">Transmembrane helix</keyword>
<gene>
    <name evidence="2" type="ORF">GCM10010911_09610</name>
</gene>
<evidence type="ECO:0000256" key="1">
    <source>
        <dbReference type="SAM" id="Phobius"/>
    </source>
</evidence>
<feature type="transmembrane region" description="Helical" evidence="1">
    <location>
        <begin position="97"/>
        <end position="115"/>
    </location>
</feature>
<proteinExistence type="predicted"/>
<protein>
    <recommendedName>
        <fullName evidence="4">Alpha/beta hydrolase</fullName>
    </recommendedName>
</protein>
<keyword evidence="1" id="KW-0472">Membrane</keyword>
<feature type="transmembrane region" description="Helical" evidence="1">
    <location>
        <begin position="32"/>
        <end position="55"/>
    </location>
</feature>
<sequence>MEMEIRPVRRNSIFIEWLLNRIYSMFDYDTRYWRYSLIGPWLACSAMLAAAALGMPTGFGVVFDTTAIFLLGSIGLALGAVIIAFILSLCYLPLPRFYAGALLFTGMVIYVIWYYADAGTILSLILSLILTLAGTAAGLLAGLLASRQIKLRSKLAVLLTGFILCMGAAYWPWQDNAAMPALAQEVPDDAFVVPSLEADNPAKPGHFSINSFTYGSGEDLRRDEFGESADLVSQSVDASAYISHWPWLRSFFWGFDETALPLNGRVWMPEGAGPFPLVLIVHGNHLMEQFSDEGYEYLGELLASRGFIAVSVDENFLNYSVWADIPNQDMKVRAWILLQHLQQIAVFNKQEGNPFYNKVDLQQVGLIGHSRGGQAAAMAADPSKWFASDTTLNLLDDIEVQAVIGIAPTDKTVDKQLASLDDIYYLTLQGANDGDVDTFTGERQYIRSTFTPGSERFKASLYIARANHSRFNSDWGTRDDSLPGGLLLTQKGMMDAADQQQIAKVYVSALMEVALHGNTLYKPLFSDYRVAGKWLPEAAYTSRFEDGSFKELARFDDASGKLNQQGGVTVQADDLKWSKEDAEDRNGNGKGTKGAVLEWKEQEGGSYTLELDDSLNEELAINENTSLVFSMSNLEQNVQGGDESPVMSLPFVDIQLESRDGVQVKLALDRFLPVVWQPHAVFTIASWLENGIKDGKYKESTQPVFQTYRLPLAQFQAENPQFEPSQLSRITFFLSGSEGKIMLDDIGIDEPAFS</sequence>
<reference evidence="2" key="2">
    <citation type="submission" date="2020-09" db="EMBL/GenBank/DDBJ databases">
        <authorList>
            <person name="Sun Q."/>
            <person name="Zhou Y."/>
        </authorList>
    </citation>
    <scope>NUCLEOTIDE SEQUENCE</scope>
    <source>
        <strain evidence="2">CGMCC 1.15178</strain>
    </source>
</reference>
<dbReference type="Gene3D" id="3.40.50.1820">
    <property type="entry name" value="alpha/beta hydrolase"/>
    <property type="match status" value="1"/>
</dbReference>
<evidence type="ECO:0000313" key="3">
    <source>
        <dbReference type="Proteomes" id="UP000612456"/>
    </source>
</evidence>
<dbReference type="SUPFAM" id="SSF53474">
    <property type="entry name" value="alpha/beta-Hydrolases"/>
    <property type="match status" value="1"/>
</dbReference>
<organism evidence="2 3">
    <name type="scientific">Paenibacillus nasutitermitis</name>
    <dbReference type="NCBI Taxonomy" id="1652958"/>
    <lineage>
        <taxon>Bacteria</taxon>
        <taxon>Bacillati</taxon>
        <taxon>Bacillota</taxon>
        <taxon>Bacilli</taxon>
        <taxon>Bacillales</taxon>
        <taxon>Paenibacillaceae</taxon>
        <taxon>Paenibacillus</taxon>
    </lineage>
</organism>
<dbReference type="PANTHER" id="PTHR33428:SF14">
    <property type="entry name" value="CARBOXYLESTERASE TYPE B DOMAIN-CONTAINING PROTEIN"/>
    <property type="match status" value="1"/>
</dbReference>
<feature type="transmembrane region" description="Helical" evidence="1">
    <location>
        <begin position="155"/>
        <end position="173"/>
    </location>
</feature>
<comment type="caution">
    <text evidence="2">The sequence shown here is derived from an EMBL/GenBank/DDBJ whole genome shotgun (WGS) entry which is preliminary data.</text>
</comment>